<proteinExistence type="predicted"/>
<sequence length="60" mass="6876">MATTLHKTVLKASTVKLIQTVNGYKVSYSGFYREFVDISAAKDYYQDVIKINLKHEISTF</sequence>
<dbReference type="EMBL" id="PP595732">
    <property type="protein sequence ID" value="XBS49994.1"/>
    <property type="molecule type" value="Genomic_DNA"/>
</dbReference>
<protein>
    <recommendedName>
        <fullName evidence="2">KTSC domain-containing protein</fullName>
    </recommendedName>
</protein>
<accession>A0AAU7PIS2</accession>
<name>A0AAU7PIS2_9CAUD</name>
<reference evidence="1" key="1">
    <citation type="submission" date="2024-04" db="EMBL/GenBank/DDBJ databases">
        <authorList>
            <person name="Jaglan A.B."/>
            <person name="Vashisth M."/>
            <person name="Anand T."/>
            <person name="Virmani N."/>
            <person name="Bera B."/>
            <person name="Vaid R."/>
        </authorList>
    </citation>
    <scope>NUCLEOTIDE SEQUENCE</scope>
</reference>
<evidence type="ECO:0000313" key="1">
    <source>
        <dbReference type="EMBL" id="XBS49994.1"/>
    </source>
</evidence>
<evidence type="ECO:0008006" key="2">
    <source>
        <dbReference type="Google" id="ProtNLM"/>
    </source>
</evidence>
<organism evidence="1">
    <name type="scientific">Salmonella phage SalP219</name>
    <dbReference type="NCBI Taxonomy" id="3158864"/>
    <lineage>
        <taxon>Viruses</taxon>
        <taxon>Duplodnaviria</taxon>
        <taxon>Heunggongvirae</taxon>
        <taxon>Uroviricota</taxon>
        <taxon>Caudoviricetes</taxon>
        <taxon>Vequintavirinae</taxon>
        <taxon>Seunavirus</taxon>
    </lineage>
</organism>